<feature type="region of interest" description="Disordered" evidence="7">
    <location>
        <begin position="268"/>
        <end position="302"/>
    </location>
</feature>
<name>A0A976MCH6_THEOR</name>
<protein>
    <recommendedName>
        <fullName evidence="3">tRNA (adenine(58)-N(1))-methyltransferase non-catalytic subunit TRM6</fullName>
    </recommendedName>
    <alternativeName>
        <fullName evidence="6">tRNA(m1A58)-methyltransferase subunit TRM6</fullName>
    </alternativeName>
</protein>
<evidence type="ECO:0000256" key="2">
    <source>
        <dbReference type="ARBA" id="ARBA00008320"/>
    </source>
</evidence>
<keyword evidence="4" id="KW-0819">tRNA processing</keyword>
<dbReference type="GO" id="GO:0030488">
    <property type="term" value="P:tRNA methylation"/>
    <property type="evidence" value="ECO:0007669"/>
    <property type="project" value="InterPro"/>
</dbReference>
<comment type="subcellular location">
    <subcellularLocation>
        <location evidence="1">Nucleus</location>
    </subcellularLocation>
</comment>
<dbReference type="EMBL" id="CP056069">
    <property type="protein sequence ID" value="UKK00594.2"/>
    <property type="molecule type" value="Genomic_DNA"/>
</dbReference>
<organism evidence="8 9">
    <name type="scientific">Theileria orientalis</name>
    <dbReference type="NCBI Taxonomy" id="68886"/>
    <lineage>
        <taxon>Eukaryota</taxon>
        <taxon>Sar</taxon>
        <taxon>Alveolata</taxon>
        <taxon>Apicomplexa</taxon>
        <taxon>Aconoidasida</taxon>
        <taxon>Piroplasmida</taxon>
        <taxon>Theileriidae</taxon>
        <taxon>Theileria</taxon>
    </lineage>
</organism>
<evidence type="ECO:0000313" key="9">
    <source>
        <dbReference type="Proteomes" id="UP000244811"/>
    </source>
</evidence>
<dbReference type="AlphaFoldDB" id="A0A976MCH6"/>
<gene>
    <name evidence="8" type="ORF">MACK_000668</name>
</gene>
<evidence type="ECO:0000256" key="6">
    <source>
        <dbReference type="ARBA" id="ARBA00032319"/>
    </source>
</evidence>
<keyword evidence="5" id="KW-0539">Nucleus</keyword>
<evidence type="ECO:0000256" key="5">
    <source>
        <dbReference type="ARBA" id="ARBA00023242"/>
    </source>
</evidence>
<comment type="similarity">
    <text evidence="2">Belongs to the TRM6/GCD10 family.</text>
</comment>
<accession>A0A976MCH6</accession>
<evidence type="ECO:0000313" key="8">
    <source>
        <dbReference type="EMBL" id="UKK00594.2"/>
    </source>
</evidence>
<dbReference type="GO" id="GO:0031515">
    <property type="term" value="C:tRNA (m1A) methyltransferase complex"/>
    <property type="evidence" value="ECO:0007669"/>
    <property type="project" value="InterPro"/>
</dbReference>
<proteinExistence type="inferred from homology"/>
<dbReference type="GO" id="GO:0005634">
    <property type="term" value="C:nucleus"/>
    <property type="evidence" value="ECO:0007669"/>
    <property type="project" value="UniProtKB-SubCell"/>
</dbReference>
<dbReference type="Proteomes" id="UP000244811">
    <property type="component" value="Chromosome 1"/>
</dbReference>
<evidence type="ECO:0000256" key="7">
    <source>
        <dbReference type="SAM" id="MobiDB-lite"/>
    </source>
</evidence>
<dbReference type="PANTHER" id="PTHR12945">
    <property type="entry name" value="TRANSLATION INITIATION FACTOR EIF3-RELATED"/>
    <property type="match status" value="1"/>
</dbReference>
<dbReference type="Pfam" id="PF04189">
    <property type="entry name" value="Gcd10p"/>
    <property type="match status" value="1"/>
</dbReference>
<feature type="compositionally biased region" description="Polar residues" evidence="7">
    <location>
        <begin position="268"/>
        <end position="279"/>
    </location>
</feature>
<dbReference type="InterPro" id="IPR017423">
    <property type="entry name" value="TRM6"/>
</dbReference>
<evidence type="ECO:0000256" key="1">
    <source>
        <dbReference type="ARBA" id="ARBA00004123"/>
    </source>
</evidence>
<dbReference type="Gene3D" id="3.10.330.20">
    <property type="match status" value="1"/>
</dbReference>
<sequence length="424" mass="48912">MTYRFCYDPSQPIRENDYVLLMDHIKRCFVIKVEKNKFVKICKDKFKIDTIIGLNYGVIFTKVDNQWIKVDRKDDKYGSYWDLLESDYQDQEDADSASSKDNRNIVDDARSQKLTADDINKMKKNVNASELITAIVQNSETFQSRTSMSKEKYIRRKEFRYMRFESLGMMLHTANVQQGHRTIVFDHSLGLITGAIAQRLQGTGKIYRLVTKGVSDKIVHELGVNYYDNILSVDYEQVMRYCNSQELVKNEETSDLRKDEKNGNQLITVSNEQESQSNAEDADSDSEHPVKRRKKDTLPGIYPLSSATESDLEQVDLVVGNVSFNKCGKNNPLVNQYTTSLMKIADRFLKNDGRFVMFGQHFQPMSQCYATMTRSNQYVNVRLDETFMREYQIKPMCTHPVITKCRPCCGFILSAIKISAEGPV</sequence>
<reference evidence="8" key="1">
    <citation type="submission" date="2022-07" db="EMBL/GenBank/DDBJ databases">
        <title>Evaluation of T. orientalis genome assembly methods using nanopore sequencing and analysis of variation between genomes.</title>
        <authorList>
            <person name="Yam J."/>
            <person name="Micallef M.L."/>
            <person name="Liu M."/>
            <person name="Djordjevic S.P."/>
            <person name="Bogema D.R."/>
            <person name="Jenkins C."/>
        </authorList>
    </citation>
    <scope>NUCLEOTIDE SEQUENCE</scope>
    <source>
        <strain evidence="8">Goon Nure</strain>
    </source>
</reference>
<dbReference type="PANTHER" id="PTHR12945:SF0">
    <property type="entry name" value="TRNA (ADENINE(58)-N(1))-METHYLTRANSFERASE NON-CATALYTIC SUBUNIT TRM6"/>
    <property type="match status" value="1"/>
</dbReference>
<evidence type="ECO:0000256" key="3">
    <source>
        <dbReference type="ARBA" id="ARBA00021704"/>
    </source>
</evidence>
<evidence type="ECO:0000256" key="4">
    <source>
        <dbReference type="ARBA" id="ARBA00022694"/>
    </source>
</evidence>